<comment type="subcellular location">
    <subcellularLocation>
        <location evidence="4">Periplasm</location>
    </subcellularLocation>
    <subcellularLocation>
        <location evidence="4">Secreted</location>
    </subcellularLocation>
</comment>
<dbReference type="NCBIfam" id="TIGR02136">
    <property type="entry name" value="ptsS_2"/>
    <property type="match status" value="1"/>
</dbReference>
<comment type="caution">
    <text evidence="6">The sequence shown here is derived from an EMBL/GenBank/DDBJ whole genome shotgun (WGS) entry which is preliminary data.</text>
</comment>
<feature type="chain" id="PRO_5027139724" description="Phosphate-binding protein" evidence="4">
    <location>
        <begin position="21"/>
        <end position="312"/>
    </location>
</feature>
<keyword evidence="3 4" id="KW-0732">Signal</keyword>
<evidence type="ECO:0000313" key="6">
    <source>
        <dbReference type="EMBL" id="TCV94354.1"/>
    </source>
</evidence>
<keyword evidence="4" id="KW-0964">Secreted</keyword>
<name>A0A4R3YST3_9GAMM</name>
<keyword evidence="7" id="KW-1185">Reference proteome</keyword>
<dbReference type="AlphaFoldDB" id="A0A4R3YST3"/>
<keyword evidence="4" id="KW-0592">Phosphate transport</keyword>
<dbReference type="InterPro" id="IPR050811">
    <property type="entry name" value="Phosphate_ABC_transporter"/>
</dbReference>
<dbReference type="Gene3D" id="3.40.190.10">
    <property type="entry name" value="Periplasmic binding protein-like II"/>
    <property type="match status" value="2"/>
</dbReference>
<dbReference type="InterPro" id="IPR011862">
    <property type="entry name" value="Phos-bd"/>
</dbReference>
<dbReference type="GO" id="GO:0042597">
    <property type="term" value="C:periplasmic space"/>
    <property type="evidence" value="ECO:0007669"/>
    <property type="project" value="UniProtKB-SubCell"/>
</dbReference>
<dbReference type="RefSeq" id="WP_131866095.1">
    <property type="nucleotide sequence ID" value="NZ_SMCR01000007.1"/>
</dbReference>
<dbReference type="Pfam" id="PF12849">
    <property type="entry name" value="PBP_like_2"/>
    <property type="match status" value="1"/>
</dbReference>
<keyword evidence="2 4" id="KW-0813">Transport</keyword>
<dbReference type="GO" id="GO:0042301">
    <property type="term" value="F:phosphate ion binding"/>
    <property type="evidence" value="ECO:0007669"/>
    <property type="project" value="UniProtKB-UniRule"/>
</dbReference>
<dbReference type="PANTHER" id="PTHR30570">
    <property type="entry name" value="PERIPLASMIC PHOSPHATE BINDING COMPONENT OF PHOSPHATE ABC TRANSPORTER"/>
    <property type="match status" value="1"/>
</dbReference>
<dbReference type="SUPFAM" id="SSF53850">
    <property type="entry name" value="Periplasmic binding protein-like II"/>
    <property type="match status" value="1"/>
</dbReference>
<dbReference type="InterPro" id="IPR024370">
    <property type="entry name" value="PBP_domain"/>
</dbReference>
<sequence length="312" mass="33049">MKPAKRFTAGLLMLALTAFAAPAQPVPALSGNLTSTGSDTLANLMTLWARAFSKQYPEVSVQIQAAGSVTAATALATGTAQLGAMSRPMTPAETQAFIGHYGYPPLAVPVALDALVIVVNQANPLTSITLDQLDAVYSITRACGQGAAIKNWGDLGLQGEWAKRHLVRYGRNSASGTYGFFRQHALCGGDMLPVVNELPGSASVAQSVGALINAIGYASMGFHQSGIKTLTLTDRQGNAFRPEDAGSGEGRYPFARFLYLYINKPPGKPLEPITAAFLNEVLSAKGQQTVHDSGYLPLPERVRTQTRLTLEL</sequence>
<evidence type="ECO:0000259" key="5">
    <source>
        <dbReference type="Pfam" id="PF12849"/>
    </source>
</evidence>
<protein>
    <recommendedName>
        <fullName evidence="4">Phosphate-binding protein</fullName>
    </recommendedName>
</protein>
<evidence type="ECO:0000313" key="7">
    <source>
        <dbReference type="Proteomes" id="UP000295719"/>
    </source>
</evidence>
<keyword evidence="4" id="KW-0574">Periplasm</keyword>
<dbReference type="PANTHER" id="PTHR30570:SF6">
    <property type="entry name" value="PHOSPHATE-BINDING PROTEIN PSTS"/>
    <property type="match status" value="1"/>
</dbReference>
<proteinExistence type="inferred from homology"/>
<reference evidence="6 7" key="1">
    <citation type="submission" date="2019-03" db="EMBL/GenBank/DDBJ databases">
        <title>Genomic Encyclopedia of Type Strains, Phase IV (KMG-IV): sequencing the most valuable type-strain genomes for metagenomic binning, comparative biology and taxonomic classification.</title>
        <authorList>
            <person name="Goeker M."/>
        </authorList>
    </citation>
    <scope>NUCLEOTIDE SEQUENCE [LARGE SCALE GENOMIC DNA]</scope>
    <source>
        <strain evidence="6 7">DSM 19580</strain>
    </source>
</reference>
<organism evidence="6 7">
    <name type="scientific">Biostraticola tofi</name>
    <dbReference type="NCBI Taxonomy" id="466109"/>
    <lineage>
        <taxon>Bacteria</taxon>
        <taxon>Pseudomonadati</taxon>
        <taxon>Pseudomonadota</taxon>
        <taxon>Gammaproteobacteria</taxon>
        <taxon>Enterobacterales</taxon>
        <taxon>Bruguierivoracaceae</taxon>
        <taxon>Biostraticola</taxon>
    </lineage>
</organism>
<dbReference type="GO" id="GO:0006817">
    <property type="term" value="P:phosphate ion transport"/>
    <property type="evidence" value="ECO:0007669"/>
    <property type="project" value="UniProtKB-UniRule"/>
</dbReference>
<dbReference type="CDD" id="cd13653">
    <property type="entry name" value="PBP2_phosphate_like_1"/>
    <property type="match status" value="1"/>
</dbReference>
<evidence type="ECO:0000256" key="1">
    <source>
        <dbReference type="ARBA" id="ARBA00008725"/>
    </source>
</evidence>
<evidence type="ECO:0000256" key="4">
    <source>
        <dbReference type="RuleBase" id="RU367119"/>
    </source>
</evidence>
<dbReference type="Proteomes" id="UP000295719">
    <property type="component" value="Unassembled WGS sequence"/>
</dbReference>
<gene>
    <name evidence="6" type="ORF">EDC52_10795</name>
</gene>
<dbReference type="GO" id="GO:0007155">
    <property type="term" value="P:cell adhesion"/>
    <property type="evidence" value="ECO:0007669"/>
    <property type="project" value="UniProtKB-UniRule"/>
</dbReference>
<comment type="similarity">
    <text evidence="1 4">Belongs to the PstS family.</text>
</comment>
<dbReference type="EMBL" id="SMCR01000007">
    <property type="protein sequence ID" value="TCV94354.1"/>
    <property type="molecule type" value="Genomic_DNA"/>
</dbReference>
<evidence type="ECO:0000256" key="3">
    <source>
        <dbReference type="ARBA" id="ARBA00022729"/>
    </source>
</evidence>
<accession>A0A4R3YST3</accession>
<dbReference type="OrthoDB" id="9765713at2"/>
<evidence type="ECO:0000256" key="2">
    <source>
        <dbReference type="ARBA" id="ARBA00022448"/>
    </source>
</evidence>
<feature type="signal peptide" evidence="4">
    <location>
        <begin position="1"/>
        <end position="20"/>
    </location>
</feature>
<feature type="domain" description="PBP" evidence="5">
    <location>
        <begin position="24"/>
        <end position="284"/>
    </location>
</feature>
<dbReference type="GO" id="GO:0005576">
    <property type="term" value="C:extracellular region"/>
    <property type="evidence" value="ECO:0007669"/>
    <property type="project" value="UniProtKB-SubCell"/>
</dbReference>
<comment type="function">
    <text evidence="4">Involved in the system for phosphate transport across the cytoplasmic membrane.</text>
</comment>